<keyword evidence="7" id="KW-0408">Iron</keyword>
<sequence>MAIYLDYNATTPLDERVLEAMLPYLRERFGNPASAAHPFGWEAAAAVDLAREELATAIGASPEEVLFTSGATESDNWALKGLLRPGDHLITAATEHEAVLEAARSLSRAGVRVTVLPVDGYGVVHPDVLREGISPETRLVSVMLANNETGTLNPVRELAEVAHERGVPFHTDAAQALGKVPVSVEELGVDLMSLSAHKCYGPKGVGALYVRRRPHSGVRRVRPSPLLDGGGQERGLRSGTLNVPGIVGFGRAAALAAGALPEEARRISSLRDALLRRLRSGVPGLRLNGHPDLRLPNTLNVSFPGVEVGELLGAVPEVAASAGSACASLRAGPSHVLEAMGAVREDWAAVRFSLGRFTTREEVERTAELVVEAWRELAVSGLARP</sequence>
<dbReference type="RefSeq" id="WP_143528386.1">
    <property type="nucleotide sequence ID" value="NZ_AP019791.1"/>
</dbReference>
<evidence type="ECO:0000256" key="1">
    <source>
        <dbReference type="ARBA" id="ARBA00001933"/>
    </source>
</evidence>
<evidence type="ECO:0000256" key="5">
    <source>
        <dbReference type="ARBA" id="ARBA00022723"/>
    </source>
</evidence>
<keyword evidence="6" id="KW-0663">Pyridoxal phosphate</keyword>
<dbReference type="GO" id="GO:0051536">
    <property type="term" value="F:iron-sulfur cluster binding"/>
    <property type="evidence" value="ECO:0007669"/>
    <property type="project" value="UniProtKB-KW"/>
</dbReference>
<dbReference type="PROSITE" id="PS00595">
    <property type="entry name" value="AA_TRANSFER_CLASS_5"/>
    <property type="match status" value="1"/>
</dbReference>
<evidence type="ECO:0000256" key="4">
    <source>
        <dbReference type="ARBA" id="ARBA00022679"/>
    </source>
</evidence>
<dbReference type="InterPro" id="IPR000192">
    <property type="entry name" value="Aminotrans_V_dom"/>
</dbReference>
<dbReference type="PIRSF" id="PIRSF005572">
    <property type="entry name" value="NifS"/>
    <property type="match status" value="1"/>
</dbReference>
<evidence type="ECO:0000313" key="13">
    <source>
        <dbReference type="Proteomes" id="UP000318065"/>
    </source>
</evidence>
<keyword evidence="5" id="KW-0479">Metal-binding</keyword>
<dbReference type="InterPro" id="IPR015424">
    <property type="entry name" value="PyrdxlP-dep_Trfase"/>
</dbReference>
<dbReference type="GO" id="GO:0046872">
    <property type="term" value="F:metal ion binding"/>
    <property type="evidence" value="ECO:0007669"/>
    <property type="project" value="UniProtKB-KW"/>
</dbReference>
<gene>
    <name evidence="12" type="primary">iscS_2</name>
    <name evidence="12" type="ORF">RxyAA322_22270</name>
</gene>
<name>A0A510HNQ4_9ACTN</name>
<dbReference type="InterPro" id="IPR015422">
    <property type="entry name" value="PyrdxlP-dep_Trfase_small"/>
</dbReference>
<dbReference type="OrthoDB" id="9808002at2"/>
<dbReference type="Proteomes" id="UP000318065">
    <property type="component" value="Chromosome"/>
</dbReference>
<evidence type="ECO:0000256" key="10">
    <source>
        <dbReference type="RuleBase" id="RU004504"/>
    </source>
</evidence>
<accession>A0A510HNQ4</accession>
<dbReference type="EMBL" id="AP019791">
    <property type="protein sequence ID" value="BBL80373.1"/>
    <property type="molecule type" value="Genomic_DNA"/>
</dbReference>
<comment type="catalytic activity">
    <reaction evidence="9">
        <text>(sulfur carrier)-H + L-cysteine = (sulfur carrier)-SH + L-alanine</text>
        <dbReference type="Rhea" id="RHEA:43892"/>
        <dbReference type="Rhea" id="RHEA-COMP:14737"/>
        <dbReference type="Rhea" id="RHEA-COMP:14739"/>
        <dbReference type="ChEBI" id="CHEBI:29917"/>
        <dbReference type="ChEBI" id="CHEBI:35235"/>
        <dbReference type="ChEBI" id="CHEBI:57972"/>
        <dbReference type="ChEBI" id="CHEBI:64428"/>
        <dbReference type="EC" id="2.8.1.7"/>
    </reaction>
</comment>
<dbReference type="SUPFAM" id="SSF53383">
    <property type="entry name" value="PLP-dependent transferases"/>
    <property type="match status" value="1"/>
</dbReference>
<evidence type="ECO:0000256" key="7">
    <source>
        <dbReference type="ARBA" id="ARBA00023004"/>
    </source>
</evidence>
<evidence type="ECO:0000256" key="8">
    <source>
        <dbReference type="ARBA" id="ARBA00023014"/>
    </source>
</evidence>
<dbReference type="GO" id="GO:0031071">
    <property type="term" value="F:cysteine desulfurase activity"/>
    <property type="evidence" value="ECO:0007669"/>
    <property type="project" value="UniProtKB-EC"/>
</dbReference>
<evidence type="ECO:0000256" key="2">
    <source>
        <dbReference type="ARBA" id="ARBA00006490"/>
    </source>
</evidence>
<dbReference type="InterPro" id="IPR016454">
    <property type="entry name" value="Cysteine_dSase"/>
</dbReference>
<dbReference type="EC" id="2.8.1.7" evidence="3"/>
<evidence type="ECO:0000313" key="12">
    <source>
        <dbReference type="EMBL" id="BBL80373.1"/>
    </source>
</evidence>
<dbReference type="PANTHER" id="PTHR11601">
    <property type="entry name" value="CYSTEINE DESULFURYLASE FAMILY MEMBER"/>
    <property type="match status" value="1"/>
</dbReference>
<comment type="cofactor">
    <cofactor evidence="1 10">
        <name>pyridoxal 5'-phosphate</name>
        <dbReference type="ChEBI" id="CHEBI:597326"/>
    </cofactor>
</comment>
<dbReference type="InterPro" id="IPR015421">
    <property type="entry name" value="PyrdxlP-dep_Trfase_major"/>
</dbReference>
<keyword evidence="4" id="KW-0808">Transferase</keyword>
<dbReference type="InterPro" id="IPR020578">
    <property type="entry name" value="Aminotrans_V_PyrdxlP_BS"/>
</dbReference>
<dbReference type="AlphaFoldDB" id="A0A510HNQ4"/>
<protein>
    <recommendedName>
        <fullName evidence="3">cysteine desulfurase</fullName>
        <ecNumber evidence="3">2.8.1.7</ecNumber>
    </recommendedName>
</protein>
<organism evidence="12 13">
    <name type="scientific">Rubrobacter xylanophilus</name>
    <dbReference type="NCBI Taxonomy" id="49319"/>
    <lineage>
        <taxon>Bacteria</taxon>
        <taxon>Bacillati</taxon>
        <taxon>Actinomycetota</taxon>
        <taxon>Rubrobacteria</taxon>
        <taxon>Rubrobacterales</taxon>
        <taxon>Rubrobacteraceae</taxon>
        <taxon>Rubrobacter</taxon>
    </lineage>
</organism>
<comment type="similarity">
    <text evidence="2">Belongs to the class-V pyridoxal-phosphate-dependent aminotransferase family. NifS/IscS subfamily.</text>
</comment>
<evidence type="ECO:0000259" key="11">
    <source>
        <dbReference type="Pfam" id="PF00266"/>
    </source>
</evidence>
<feature type="domain" description="Aminotransferase class V" evidence="11">
    <location>
        <begin position="3"/>
        <end position="365"/>
    </location>
</feature>
<dbReference type="Gene3D" id="3.40.640.10">
    <property type="entry name" value="Type I PLP-dependent aspartate aminotransferase-like (Major domain)"/>
    <property type="match status" value="1"/>
</dbReference>
<proteinExistence type="inferred from homology"/>
<dbReference type="Gene3D" id="3.90.1150.10">
    <property type="entry name" value="Aspartate Aminotransferase, domain 1"/>
    <property type="match status" value="1"/>
</dbReference>
<dbReference type="FunFam" id="3.40.640.10:FF:000084">
    <property type="entry name" value="IscS-like cysteine desulfurase"/>
    <property type="match status" value="1"/>
</dbReference>
<dbReference type="PANTHER" id="PTHR11601:SF34">
    <property type="entry name" value="CYSTEINE DESULFURASE"/>
    <property type="match status" value="1"/>
</dbReference>
<reference evidence="12" key="1">
    <citation type="journal article" date="2019" name="Microbiol. Resour. Announc.">
        <title>Complete Genome Sequence of Rubrobacter xylanophilus Strain AA3-22, Isolated from Arima Onsen in Japan.</title>
        <authorList>
            <person name="Tomariguchi N."/>
            <person name="Miyazaki K."/>
        </authorList>
    </citation>
    <scope>NUCLEOTIDE SEQUENCE [LARGE SCALE GENOMIC DNA]</scope>
    <source>
        <strain evidence="12">AA3-22</strain>
    </source>
</reference>
<evidence type="ECO:0000256" key="6">
    <source>
        <dbReference type="ARBA" id="ARBA00022898"/>
    </source>
</evidence>
<dbReference type="Pfam" id="PF00266">
    <property type="entry name" value="Aminotran_5"/>
    <property type="match status" value="1"/>
</dbReference>
<evidence type="ECO:0000256" key="3">
    <source>
        <dbReference type="ARBA" id="ARBA00012239"/>
    </source>
</evidence>
<keyword evidence="8" id="KW-0411">Iron-sulfur</keyword>
<keyword evidence="13" id="KW-1185">Reference proteome</keyword>
<evidence type="ECO:0000256" key="9">
    <source>
        <dbReference type="ARBA" id="ARBA00050776"/>
    </source>
</evidence>